<gene>
    <name evidence="1" type="ORF">METZ01_LOCUS462675</name>
</gene>
<accession>A0A383AQG9</accession>
<name>A0A383AQG9_9ZZZZ</name>
<organism evidence="1">
    <name type="scientific">marine metagenome</name>
    <dbReference type="NCBI Taxonomy" id="408172"/>
    <lineage>
        <taxon>unclassified sequences</taxon>
        <taxon>metagenomes</taxon>
        <taxon>ecological metagenomes</taxon>
    </lineage>
</organism>
<evidence type="ECO:0000313" key="1">
    <source>
        <dbReference type="EMBL" id="SVE09821.1"/>
    </source>
</evidence>
<reference evidence="1" key="1">
    <citation type="submission" date="2018-05" db="EMBL/GenBank/DDBJ databases">
        <authorList>
            <person name="Lanie J.A."/>
            <person name="Ng W.-L."/>
            <person name="Kazmierczak K.M."/>
            <person name="Andrzejewski T.M."/>
            <person name="Davidsen T.M."/>
            <person name="Wayne K.J."/>
            <person name="Tettelin H."/>
            <person name="Glass J.I."/>
            <person name="Rusch D."/>
            <person name="Podicherti R."/>
            <person name="Tsui H.-C.T."/>
            <person name="Winkler M.E."/>
        </authorList>
    </citation>
    <scope>NUCLEOTIDE SEQUENCE</scope>
</reference>
<proteinExistence type="predicted"/>
<dbReference type="EMBL" id="UINC01193965">
    <property type="protein sequence ID" value="SVE09821.1"/>
    <property type="molecule type" value="Genomic_DNA"/>
</dbReference>
<feature type="non-terminal residue" evidence="1">
    <location>
        <position position="123"/>
    </location>
</feature>
<dbReference type="AlphaFoldDB" id="A0A383AQG9"/>
<sequence length="123" mass="13837">MPIYKIYTSIYHVCVMFRKVLQKMTKRLVLLGSLVAVMCALMISISVVFADTNENDVSENRFAVRIAAILGLDETQVTDAMDQAHRELMAEFAESKLNALVENGKMTRDEADEKLNSMESNSN</sequence>
<protein>
    <submittedName>
        <fullName evidence="1">Uncharacterized protein</fullName>
    </submittedName>
</protein>